<reference evidence="3 4" key="1">
    <citation type="submission" date="2017-05" db="EMBL/GenBank/DDBJ databases">
        <title>Virgibacillus sp. AK90 isolated from a saltern of Kakinada, India.</title>
        <authorList>
            <person name="Gupta V."/>
            <person name="Sidhu C."/>
            <person name="Korpole S."/>
            <person name="Pinnaka A.K."/>
        </authorList>
    </citation>
    <scope>NUCLEOTIDE SEQUENCE [LARGE SCALE GENOMIC DNA]</scope>
    <source>
        <strain evidence="3 4">AK90</strain>
    </source>
</reference>
<sequence length="180" mass="20839">MQNNLSIRPLNKKHQALLRSWLCDPSVLKFYGGRDKSYTMEMIEDKFYTNNALISRCIIYCNEIPIGYLQYYPINSCTSNLMPIVGSSAYGMDQFIGEDNYRNRGIGTELIKKVTAFLIEAYGASKVVLDPHVENVRAVACYEKAGFQRVKKLLHYTFHEGKYHDCWLLTYDTDKKVHRS</sequence>
<evidence type="ECO:0000313" key="3">
    <source>
        <dbReference type="EMBL" id="RFA36610.1"/>
    </source>
</evidence>
<proteinExistence type="predicted"/>
<evidence type="ECO:0000256" key="1">
    <source>
        <dbReference type="ARBA" id="ARBA00023251"/>
    </source>
</evidence>
<dbReference type="SUPFAM" id="SSF55729">
    <property type="entry name" value="Acyl-CoA N-acyltransferases (Nat)"/>
    <property type="match status" value="1"/>
</dbReference>
<feature type="domain" description="N-acetyltransferase" evidence="2">
    <location>
        <begin position="5"/>
        <end position="172"/>
    </location>
</feature>
<dbReference type="Pfam" id="PF13523">
    <property type="entry name" value="Acetyltransf_8"/>
    <property type="match status" value="1"/>
</dbReference>
<keyword evidence="1" id="KW-0046">Antibiotic resistance</keyword>
<evidence type="ECO:0000259" key="2">
    <source>
        <dbReference type="PROSITE" id="PS51186"/>
    </source>
</evidence>
<gene>
    <name evidence="3" type="ORF">CAI16_04280</name>
</gene>
<dbReference type="EMBL" id="NFZX01000005">
    <property type="protein sequence ID" value="RFA36610.1"/>
    <property type="molecule type" value="Genomic_DNA"/>
</dbReference>
<dbReference type="RefSeq" id="WP_116277427.1">
    <property type="nucleotide sequence ID" value="NZ_NFZX01000005.1"/>
</dbReference>
<dbReference type="GO" id="GO:0046677">
    <property type="term" value="P:response to antibiotic"/>
    <property type="evidence" value="ECO:0007669"/>
    <property type="project" value="UniProtKB-KW"/>
</dbReference>
<dbReference type="PANTHER" id="PTHR31438">
    <property type="entry name" value="LYSINE N-ACYLTRANSFERASE C17G9.06C-RELATED"/>
    <property type="match status" value="1"/>
</dbReference>
<comment type="caution">
    <text evidence="3">The sequence shown here is derived from an EMBL/GenBank/DDBJ whole genome shotgun (WGS) entry which is preliminary data.</text>
</comment>
<dbReference type="Gene3D" id="3.40.630.30">
    <property type="match status" value="1"/>
</dbReference>
<dbReference type="GO" id="GO:0016410">
    <property type="term" value="F:N-acyltransferase activity"/>
    <property type="evidence" value="ECO:0007669"/>
    <property type="project" value="TreeGrafter"/>
</dbReference>
<organism evidence="3 4">
    <name type="scientific">Virgibacillus dokdonensis</name>
    <dbReference type="NCBI Taxonomy" id="302167"/>
    <lineage>
        <taxon>Bacteria</taxon>
        <taxon>Bacillati</taxon>
        <taxon>Bacillota</taxon>
        <taxon>Bacilli</taxon>
        <taxon>Bacillales</taxon>
        <taxon>Bacillaceae</taxon>
        <taxon>Virgibacillus</taxon>
    </lineage>
</organism>
<protein>
    <recommendedName>
        <fullName evidence="2">N-acetyltransferase domain-containing protein</fullName>
    </recommendedName>
</protein>
<dbReference type="Proteomes" id="UP000256488">
    <property type="component" value="Unassembled WGS sequence"/>
</dbReference>
<accession>A0A3E0WUF5</accession>
<dbReference type="PROSITE" id="PS51186">
    <property type="entry name" value="GNAT"/>
    <property type="match status" value="1"/>
</dbReference>
<name>A0A3E0WUF5_9BACI</name>
<dbReference type="AlphaFoldDB" id="A0A3E0WUF5"/>
<dbReference type="CDD" id="cd04301">
    <property type="entry name" value="NAT_SF"/>
    <property type="match status" value="1"/>
</dbReference>
<dbReference type="PANTHER" id="PTHR31438:SF1">
    <property type="entry name" value="LYSINE N-ACYLTRANSFERASE C17G9.06C-RELATED"/>
    <property type="match status" value="1"/>
</dbReference>
<evidence type="ECO:0000313" key="4">
    <source>
        <dbReference type="Proteomes" id="UP000256488"/>
    </source>
</evidence>
<dbReference type="InterPro" id="IPR000182">
    <property type="entry name" value="GNAT_dom"/>
</dbReference>
<dbReference type="InterPro" id="IPR016181">
    <property type="entry name" value="Acyl_CoA_acyltransferase"/>
</dbReference>